<dbReference type="EMBL" id="GEDG01014665">
    <property type="protein sequence ID" value="JAP24183.1"/>
    <property type="molecule type" value="Transcribed_RNA"/>
</dbReference>
<dbReference type="AlphaFoldDB" id="A0A0V0HVI0"/>
<organism evidence="2">
    <name type="scientific">Solanum chacoense</name>
    <name type="common">Chaco potato</name>
    <dbReference type="NCBI Taxonomy" id="4108"/>
    <lineage>
        <taxon>Eukaryota</taxon>
        <taxon>Viridiplantae</taxon>
        <taxon>Streptophyta</taxon>
        <taxon>Embryophyta</taxon>
        <taxon>Tracheophyta</taxon>
        <taxon>Spermatophyta</taxon>
        <taxon>Magnoliopsida</taxon>
        <taxon>eudicotyledons</taxon>
        <taxon>Gunneridae</taxon>
        <taxon>Pentapetalae</taxon>
        <taxon>asterids</taxon>
        <taxon>lamiids</taxon>
        <taxon>Solanales</taxon>
        <taxon>Solanaceae</taxon>
        <taxon>Solanoideae</taxon>
        <taxon>Solaneae</taxon>
        <taxon>Solanum</taxon>
    </lineage>
</organism>
<keyword evidence="1" id="KW-0812">Transmembrane</keyword>
<feature type="transmembrane region" description="Helical" evidence="1">
    <location>
        <begin position="12"/>
        <end position="29"/>
    </location>
</feature>
<name>A0A0V0HVI0_SOLCH</name>
<evidence type="ECO:0000313" key="2">
    <source>
        <dbReference type="EMBL" id="JAP24183.1"/>
    </source>
</evidence>
<accession>A0A0V0HVI0</accession>
<sequence length="63" mass="7622">MLNPMTSSCDYFFNFITSFVSIYVRFFIFRKSNCLNLIKNLDMKSLIFLNEIYIFINYVKNLL</sequence>
<proteinExistence type="predicted"/>
<protein>
    <submittedName>
        <fullName evidence="2">Putative ovule protein</fullName>
    </submittedName>
</protein>
<keyword evidence="1" id="KW-1133">Transmembrane helix</keyword>
<reference evidence="2" key="1">
    <citation type="submission" date="2015-12" db="EMBL/GenBank/DDBJ databases">
        <title>Gene expression during late stages of embryo sac development: a critical building block for successful pollen-pistil interactions.</title>
        <authorList>
            <person name="Liu Y."/>
            <person name="Joly V."/>
            <person name="Sabar M."/>
            <person name="Matton D.P."/>
        </authorList>
    </citation>
    <scope>NUCLEOTIDE SEQUENCE</scope>
</reference>
<evidence type="ECO:0000256" key="1">
    <source>
        <dbReference type="SAM" id="Phobius"/>
    </source>
</evidence>
<keyword evidence="1" id="KW-0472">Membrane</keyword>